<accession>A0A9N9NQ64</accession>
<dbReference type="Proteomes" id="UP000789342">
    <property type="component" value="Unassembled WGS sequence"/>
</dbReference>
<feature type="region of interest" description="Disordered" evidence="1">
    <location>
        <begin position="63"/>
        <end position="120"/>
    </location>
</feature>
<evidence type="ECO:0000313" key="3">
    <source>
        <dbReference type="Proteomes" id="UP000789342"/>
    </source>
</evidence>
<dbReference type="AlphaFoldDB" id="A0A9N9NQ64"/>
<gene>
    <name evidence="2" type="ORF">AMORRO_LOCUS15836</name>
</gene>
<keyword evidence="3" id="KW-1185">Reference proteome</keyword>
<proteinExistence type="predicted"/>
<feature type="compositionally biased region" description="Basic and acidic residues" evidence="1">
    <location>
        <begin position="103"/>
        <end position="120"/>
    </location>
</feature>
<organism evidence="2 3">
    <name type="scientific">Acaulospora morrowiae</name>
    <dbReference type="NCBI Taxonomy" id="94023"/>
    <lineage>
        <taxon>Eukaryota</taxon>
        <taxon>Fungi</taxon>
        <taxon>Fungi incertae sedis</taxon>
        <taxon>Mucoromycota</taxon>
        <taxon>Glomeromycotina</taxon>
        <taxon>Glomeromycetes</taxon>
        <taxon>Diversisporales</taxon>
        <taxon>Acaulosporaceae</taxon>
        <taxon>Acaulospora</taxon>
    </lineage>
</organism>
<dbReference type="EMBL" id="CAJVPV010040168">
    <property type="protein sequence ID" value="CAG8759812.1"/>
    <property type="molecule type" value="Genomic_DNA"/>
</dbReference>
<evidence type="ECO:0000313" key="2">
    <source>
        <dbReference type="EMBL" id="CAG8759812.1"/>
    </source>
</evidence>
<sequence length="120" mass="12884">MVTSVVSEAVDIIVEKKTTRPAPPTNVVEPLVATTHTEIIQTGTHIILAKVLKISQLDPSFIIEKQPPSNPEEKKSVSFIPGTTKPINTGAGSVDGVRQSSENVRESQNDNSEQDSKGSH</sequence>
<feature type="non-terminal residue" evidence="2">
    <location>
        <position position="120"/>
    </location>
</feature>
<comment type="caution">
    <text evidence="2">The sequence shown here is derived from an EMBL/GenBank/DDBJ whole genome shotgun (WGS) entry which is preliminary data.</text>
</comment>
<reference evidence="2" key="1">
    <citation type="submission" date="2021-06" db="EMBL/GenBank/DDBJ databases">
        <authorList>
            <person name="Kallberg Y."/>
            <person name="Tangrot J."/>
            <person name="Rosling A."/>
        </authorList>
    </citation>
    <scope>NUCLEOTIDE SEQUENCE</scope>
    <source>
        <strain evidence="2">CL551</strain>
    </source>
</reference>
<name>A0A9N9NQ64_9GLOM</name>
<evidence type="ECO:0000256" key="1">
    <source>
        <dbReference type="SAM" id="MobiDB-lite"/>
    </source>
</evidence>
<protein>
    <submittedName>
        <fullName evidence="2">15686_t:CDS:1</fullName>
    </submittedName>
</protein>